<comment type="caution">
    <text evidence="2">The sequence shown here is derived from an EMBL/GenBank/DDBJ whole genome shotgun (WGS) entry which is preliminary data.</text>
</comment>
<feature type="transmembrane region" description="Helical" evidence="1">
    <location>
        <begin position="71"/>
        <end position="90"/>
    </location>
</feature>
<feature type="transmembrane region" description="Helical" evidence="1">
    <location>
        <begin position="45"/>
        <end position="65"/>
    </location>
</feature>
<dbReference type="EMBL" id="JBHUHY010000002">
    <property type="protein sequence ID" value="MFD2185856.1"/>
    <property type="molecule type" value="Genomic_DNA"/>
</dbReference>
<evidence type="ECO:0000256" key="1">
    <source>
        <dbReference type="SAM" id="Phobius"/>
    </source>
</evidence>
<proteinExistence type="predicted"/>
<feature type="transmembrane region" description="Helical" evidence="1">
    <location>
        <begin position="124"/>
        <end position="143"/>
    </location>
</feature>
<protein>
    <submittedName>
        <fullName evidence="2">Uncharacterized protein</fullName>
    </submittedName>
</protein>
<evidence type="ECO:0000313" key="3">
    <source>
        <dbReference type="Proteomes" id="UP001597344"/>
    </source>
</evidence>
<accession>A0ABW5AVF3</accession>
<gene>
    <name evidence="2" type="ORF">ACFSJT_03565</name>
</gene>
<sequence length="200" mass="23136">MSKDFKELQNEWQKDKENIEHTPGIMNNILSSIKKKKNITVRFQYGNIVVLLITMLGISAFFYYVAPVKEILSRIGVGLMIGGLLIRIAIELTSVLKSKKVILVDSVLKTTEDIIAYYTYRKKIHGPVTIIILALYTIGFFMITPEFSLYFTIWQMIFIDVSYIIAACIFIPIIRKSIKREVQTLLEIIEMKEKMMNENI</sequence>
<keyword evidence="1" id="KW-0472">Membrane</keyword>
<dbReference type="RefSeq" id="WP_378318824.1">
    <property type="nucleotide sequence ID" value="NZ_JBHUHY010000002.1"/>
</dbReference>
<evidence type="ECO:0000313" key="2">
    <source>
        <dbReference type="EMBL" id="MFD2185856.1"/>
    </source>
</evidence>
<reference evidence="3" key="1">
    <citation type="journal article" date="2019" name="Int. J. Syst. Evol. Microbiol.">
        <title>The Global Catalogue of Microorganisms (GCM) 10K type strain sequencing project: providing services to taxonomists for standard genome sequencing and annotation.</title>
        <authorList>
            <consortium name="The Broad Institute Genomics Platform"/>
            <consortium name="The Broad Institute Genome Sequencing Center for Infectious Disease"/>
            <person name="Wu L."/>
            <person name="Ma J."/>
        </authorList>
    </citation>
    <scope>NUCLEOTIDE SEQUENCE [LARGE SCALE GENOMIC DNA]</scope>
    <source>
        <strain evidence="3">DT92</strain>
    </source>
</reference>
<organism evidence="2 3">
    <name type="scientific">Aquimarina celericrescens</name>
    <dbReference type="NCBI Taxonomy" id="1964542"/>
    <lineage>
        <taxon>Bacteria</taxon>
        <taxon>Pseudomonadati</taxon>
        <taxon>Bacteroidota</taxon>
        <taxon>Flavobacteriia</taxon>
        <taxon>Flavobacteriales</taxon>
        <taxon>Flavobacteriaceae</taxon>
        <taxon>Aquimarina</taxon>
    </lineage>
</organism>
<keyword evidence="1" id="KW-0812">Transmembrane</keyword>
<name>A0ABW5AVF3_9FLAO</name>
<keyword evidence="3" id="KW-1185">Reference proteome</keyword>
<feature type="transmembrane region" description="Helical" evidence="1">
    <location>
        <begin position="149"/>
        <end position="174"/>
    </location>
</feature>
<dbReference type="Proteomes" id="UP001597344">
    <property type="component" value="Unassembled WGS sequence"/>
</dbReference>
<keyword evidence="1" id="KW-1133">Transmembrane helix</keyword>